<keyword evidence="2" id="KW-0902">Two-component regulatory system</keyword>
<dbReference type="InterPro" id="IPR001867">
    <property type="entry name" value="OmpR/PhoB-type_DNA-bd"/>
</dbReference>
<evidence type="ECO:0000256" key="1">
    <source>
        <dbReference type="ARBA" id="ARBA00022553"/>
    </source>
</evidence>
<dbReference type="Pfam" id="PF00072">
    <property type="entry name" value="Response_reg"/>
    <property type="match status" value="1"/>
</dbReference>
<dbReference type="PROSITE" id="PS50110">
    <property type="entry name" value="RESPONSE_REGULATORY"/>
    <property type="match status" value="1"/>
</dbReference>
<dbReference type="GO" id="GO:0006355">
    <property type="term" value="P:regulation of DNA-templated transcription"/>
    <property type="evidence" value="ECO:0007669"/>
    <property type="project" value="InterPro"/>
</dbReference>
<dbReference type="InterPro" id="IPR011006">
    <property type="entry name" value="CheY-like_superfamily"/>
</dbReference>
<dbReference type="Proteomes" id="UP001249945">
    <property type="component" value="Unassembled WGS sequence"/>
</dbReference>
<dbReference type="RefSeq" id="WP_311780797.1">
    <property type="nucleotide sequence ID" value="NZ_JALRMQ010000008.1"/>
</dbReference>
<evidence type="ECO:0000313" key="11">
    <source>
        <dbReference type="Proteomes" id="UP001249945"/>
    </source>
</evidence>
<evidence type="ECO:0000256" key="5">
    <source>
        <dbReference type="ARBA" id="ARBA00023163"/>
    </source>
</evidence>
<keyword evidence="1 6" id="KW-0597">Phosphoprotein</keyword>
<protein>
    <submittedName>
        <fullName evidence="10">Response regulator transcription factor</fullName>
    </submittedName>
</protein>
<feature type="modified residue" description="4-aspartylphosphate" evidence="6">
    <location>
        <position position="53"/>
    </location>
</feature>
<evidence type="ECO:0000313" key="10">
    <source>
        <dbReference type="EMBL" id="MDT1974976.1"/>
    </source>
</evidence>
<gene>
    <name evidence="10" type="ORF">MX635_11275</name>
</gene>
<evidence type="ECO:0000256" key="6">
    <source>
        <dbReference type="PROSITE-ProRule" id="PRU00169"/>
    </source>
</evidence>
<keyword evidence="4 7" id="KW-0238">DNA-binding</keyword>
<dbReference type="InterPro" id="IPR001789">
    <property type="entry name" value="Sig_transdc_resp-reg_receiver"/>
</dbReference>
<dbReference type="SMART" id="SM00862">
    <property type="entry name" value="Trans_reg_C"/>
    <property type="match status" value="1"/>
</dbReference>
<feature type="DNA-binding region" description="OmpR/PhoB-type" evidence="7">
    <location>
        <begin position="125"/>
        <end position="219"/>
    </location>
</feature>
<evidence type="ECO:0000259" key="9">
    <source>
        <dbReference type="PROSITE" id="PS51755"/>
    </source>
</evidence>
<accession>A0AAW8RB31</accession>
<dbReference type="GO" id="GO:0000156">
    <property type="term" value="F:phosphorelay response regulator activity"/>
    <property type="evidence" value="ECO:0007669"/>
    <property type="project" value="TreeGrafter"/>
</dbReference>
<dbReference type="FunFam" id="3.40.50.2300:FF:000001">
    <property type="entry name" value="DNA-binding response regulator PhoB"/>
    <property type="match status" value="1"/>
</dbReference>
<evidence type="ECO:0000256" key="7">
    <source>
        <dbReference type="PROSITE-ProRule" id="PRU01091"/>
    </source>
</evidence>
<dbReference type="AlphaFoldDB" id="A0AAW8RB31"/>
<evidence type="ECO:0000259" key="8">
    <source>
        <dbReference type="PROSITE" id="PS50110"/>
    </source>
</evidence>
<dbReference type="InterPro" id="IPR036388">
    <property type="entry name" value="WH-like_DNA-bd_sf"/>
</dbReference>
<sequence>MQYSILIVEDQEEIRQTILKYLTHEGYQVYSAKDGEEGLDILNNNVIDVILLDLMLPGIQGEEVIKKIRLVNDVPIVVISAMADEETQKEIFDAKIDDYVIKPFSMNVLTYKIAAIIRRSYGEQFKELNYKGVKLIVNNYEVYYQNKPIDLTAKEFELLQAMLRNKGKFYSREELISVIWGYDYLGDSRTIDVHVKNIRKKLFSEIISTIKGAGYRIERE</sequence>
<evidence type="ECO:0000256" key="3">
    <source>
        <dbReference type="ARBA" id="ARBA00023015"/>
    </source>
</evidence>
<comment type="caution">
    <text evidence="10">The sequence shown here is derived from an EMBL/GenBank/DDBJ whole genome shotgun (WGS) entry which is preliminary data.</text>
</comment>
<feature type="domain" description="Response regulatory" evidence="8">
    <location>
        <begin position="4"/>
        <end position="117"/>
    </location>
</feature>
<evidence type="ECO:0000256" key="4">
    <source>
        <dbReference type="ARBA" id="ARBA00023125"/>
    </source>
</evidence>
<dbReference type="Pfam" id="PF00486">
    <property type="entry name" value="Trans_reg_C"/>
    <property type="match status" value="1"/>
</dbReference>
<dbReference type="SUPFAM" id="SSF52172">
    <property type="entry name" value="CheY-like"/>
    <property type="match status" value="1"/>
</dbReference>
<evidence type="ECO:0000256" key="2">
    <source>
        <dbReference type="ARBA" id="ARBA00023012"/>
    </source>
</evidence>
<reference evidence="10" key="1">
    <citation type="submission" date="2022-04" db="EMBL/GenBank/DDBJ databases">
        <title>Draft genome sequences of lactic acid bacteria (LAB) strains involved in meat spoilage.</title>
        <authorList>
            <person name="Palevich N."/>
        </authorList>
    </citation>
    <scope>NUCLEOTIDE SEQUENCE</scope>
    <source>
        <strain evidence="10">9-14</strain>
    </source>
</reference>
<dbReference type="GO" id="GO:0000976">
    <property type="term" value="F:transcription cis-regulatory region binding"/>
    <property type="evidence" value="ECO:0007669"/>
    <property type="project" value="TreeGrafter"/>
</dbReference>
<dbReference type="PANTHER" id="PTHR48111:SF21">
    <property type="entry name" value="DNA-BINDING DUAL MASTER TRANSCRIPTIONAL REGULATOR RPAA"/>
    <property type="match status" value="1"/>
</dbReference>
<dbReference type="GO" id="GO:0032993">
    <property type="term" value="C:protein-DNA complex"/>
    <property type="evidence" value="ECO:0007669"/>
    <property type="project" value="TreeGrafter"/>
</dbReference>
<proteinExistence type="predicted"/>
<dbReference type="GO" id="GO:0005829">
    <property type="term" value="C:cytosol"/>
    <property type="evidence" value="ECO:0007669"/>
    <property type="project" value="TreeGrafter"/>
</dbReference>
<organism evidence="10 11">
    <name type="scientific">Carnobacterium divergens</name>
    <name type="common">Lactobacillus divergens</name>
    <dbReference type="NCBI Taxonomy" id="2748"/>
    <lineage>
        <taxon>Bacteria</taxon>
        <taxon>Bacillati</taxon>
        <taxon>Bacillota</taxon>
        <taxon>Bacilli</taxon>
        <taxon>Lactobacillales</taxon>
        <taxon>Carnobacteriaceae</taxon>
        <taxon>Carnobacterium</taxon>
    </lineage>
</organism>
<dbReference type="SMART" id="SM00448">
    <property type="entry name" value="REC"/>
    <property type="match status" value="1"/>
</dbReference>
<keyword evidence="3" id="KW-0805">Transcription regulation</keyword>
<dbReference type="Gene3D" id="3.40.50.2300">
    <property type="match status" value="1"/>
</dbReference>
<name>A0AAW8RB31_CARDV</name>
<dbReference type="CDD" id="cd17574">
    <property type="entry name" value="REC_OmpR"/>
    <property type="match status" value="1"/>
</dbReference>
<feature type="domain" description="OmpR/PhoB-type" evidence="9">
    <location>
        <begin position="125"/>
        <end position="219"/>
    </location>
</feature>
<dbReference type="Gene3D" id="1.10.10.10">
    <property type="entry name" value="Winged helix-like DNA-binding domain superfamily/Winged helix DNA-binding domain"/>
    <property type="match status" value="1"/>
</dbReference>
<dbReference type="PANTHER" id="PTHR48111">
    <property type="entry name" value="REGULATOR OF RPOS"/>
    <property type="match status" value="1"/>
</dbReference>
<dbReference type="PROSITE" id="PS51755">
    <property type="entry name" value="OMPR_PHOB"/>
    <property type="match status" value="1"/>
</dbReference>
<dbReference type="CDD" id="cd00383">
    <property type="entry name" value="trans_reg_C"/>
    <property type="match status" value="1"/>
</dbReference>
<dbReference type="InterPro" id="IPR039420">
    <property type="entry name" value="WalR-like"/>
</dbReference>
<keyword evidence="5" id="KW-0804">Transcription</keyword>
<dbReference type="EMBL" id="JALRMR010000014">
    <property type="protein sequence ID" value="MDT1974976.1"/>
    <property type="molecule type" value="Genomic_DNA"/>
</dbReference>